<evidence type="ECO:0000313" key="3">
    <source>
        <dbReference type="RefSeq" id="XP_017025535.1"/>
    </source>
</evidence>
<reference evidence="2" key="1">
    <citation type="submission" date="2025-05" db="UniProtKB">
        <authorList>
            <consortium name="RefSeq"/>
        </authorList>
    </citation>
    <scope>NUCLEOTIDE SEQUENCE [LARGE SCALE GENOMIC DNA]</scope>
    <source>
        <strain evidence="2">14028-0561.14</strain>
    </source>
</reference>
<organism evidence="2 3">
    <name type="scientific">Drosophila kikkawai</name>
    <name type="common">Fruit fly</name>
    <dbReference type="NCBI Taxonomy" id="30033"/>
    <lineage>
        <taxon>Eukaryota</taxon>
        <taxon>Metazoa</taxon>
        <taxon>Ecdysozoa</taxon>
        <taxon>Arthropoda</taxon>
        <taxon>Hexapoda</taxon>
        <taxon>Insecta</taxon>
        <taxon>Pterygota</taxon>
        <taxon>Neoptera</taxon>
        <taxon>Endopterygota</taxon>
        <taxon>Diptera</taxon>
        <taxon>Brachycera</taxon>
        <taxon>Muscomorpha</taxon>
        <taxon>Ephydroidea</taxon>
        <taxon>Drosophilidae</taxon>
        <taxon>Drosophila</taxon>
        <taxon>Sophophora</taxon>
    </lineage>
</organism>
<dbReference type="RefSeq" id="XP_017025535.1">
    <property type="nucleotide sequence ID" value="XM_017170046.3"/>
</dbReference>
<keyword evidence="1" id="KW-0732">Signal</keyword>
<accession>A0A6P4IBH1</accession>
<proteinExistence type="predicted"/>
<evidence type="ECO:0000256" key="1">
    <source>
        <dbReference type="SAM" id="SignalP"/>
    </source>
</evidence>
<feature type="signal peptide" evidence="1">
    <location>
        <begin position="1"/>
        <end position="19"/>
    </location>
</feature>
<dbReference type="AlphaFoldDB" id="A0A6P4IBH1"/>
<feature type="chain" id="PRO_5027864170" evidence="1">
    <location>
        <begin position="20"/>
        <end position="115"/>
    </location>
</feature>
<dbReference type="GeneID" id="108076987"/>
<sequence>MCKLNLILFLIFLVPHRQALVEGQLSLVDPELTSVLLGEIDGFLNELSLNHKALLDVKSLCPKSKPKSDVLDGKYKPDGNSMALVQDKFKELKVHLGSQTPLKECEYILQNIKSR</sequence>
<dbReference type="Proteomes" id="UP001652661">
    <property type="component" value="Chromosome 2L"/>
</dbReference>
<name>A0A6P4IBH1_DROKI</name>
<protein>
    <submittedName>
        <fullName evidence="3">Uncharacterized protein</fullName>
    </submittedName>
</protein>
<keyword evidence="2" id="KW-1185">Reference proteome</keyword>
<reference evidence="3" key="2">
    <citation type="submission" date="2025-08" db="UniProtKB">
        <authorList>
            <consortium name="RefSeq"/>
        </authorList>
    </citation>
    <scope>IDENTIFICATION</scope>
    <source>
        <strain evidence="3">14028-0561.14</strain>
        <tissue evidence="3">Whole fly</tissue>
    </source>
</reference>
<evidence type="ECO:0000313" key="2">
    <source>
        <dbReference type="Proteomes" id="UP001652661"/>
    </source>
</evidence>
<gene>
    <name evidence="3" type="primary">LOC108076987</name>
</gene>